<proteinExistence type="predicted"/>
<dbReference type="RefSeq" id="WP_377150607.1">
    <property type="nucleotide sequence ID" value="NZ_JBHSAF010000001.1"/>
</dbReference>
<name>A0ABV8CKH2_9GAMM</name>
<evidence type="ECO:0000313" key="2">
    <source>
        <dbReference type="Proteomes" id="UP001595692"/>
    </source>
</evidence>
<keyword evidence="2" id="KW-1185">Reference proteome</keyword>
<evidence type="ECO:0008006" key="3">
    <source>
        <dbReference type="Google" id="ProtNLM"/>
    </source>
</evidence>
<evidence type="ECO:0000313" key="1">
    <source>
        <dbReference type="EMBL" id="MFC3912500.1"/>
    </source>
</evidence>
<sequence length="107" mass="11997">MKKITLVFLVMIGISTLLAGAWRFVIHLADKNGFWFSYYCADIPVTIAETDNNKDGYVQREEAAAKCSSLWTLRREIKGTACIEYMGPKDGIPVITACRVDPDRGLH</sequence>
<dbReference type="Proteomes" id="UP001595692">
    <property type="component" value="Unassembled WGS sequence"/>
</dbReference>
<protein>
    <recommendedName>
        <fullName evidence="3">EF-hand domain-containing protein</fullName>
    </recommendedName>
</protein>
<organism evidence="1 2">
    <name type="scientific">Pseudaeromonas sharmana</name>
    <dbReference type="NCBI Taxonomy" id="328412"/>
    <lineage>
        <taxon>Bacteria</taxon>
        <taxon>Pseudomonadati</taxon>
        <taxon>Pseudomonadota</taxon>
        <taxon>Gammaproteobacteria</taxon>
        <taxon>Aeromonadales</taxon>
        <taxon>Aeromonadaceae</taxon>
        <taxon>Pseudaeromonas</taxon>
    </lineage>
</organism>
<reference evidence="2" key="1">
    <citation type="journal article" date="2019" name="Int. J. Syst. Evol. Microbiol.">
        <title>The Global Catalogue of Microorganisms (GCM) 10K type strain sequencing project: providing services to taxonomists for standard genome sequencing and annotation.</title>
        <authorList>
            <consortium name="The Broad Institute Genomics Platform"/>
            <consortium name="The Broad Institute Genome Sequencing Center for Infectious Disease"/>
            <person name="Wu L."/>
            <person name="Ma J."/>
        </authorList>
    </citation>
    <scope>NUCLEOTIDE SEQUENCE [LARGE SCALE GENOMIC DNA]</scope>
    <source>
        <strain evidence="2">CCUG 54939</strain>
    </source>
</reference>
<comment type="caution">
    <text evidence="1">The sequence shown here is derived from an EMBL/GenBank/DDBJ whole genome shotgun (WGS) entry which is preliminary data.</text>
</comment>
<dbReference type="EMBL" id="JBHSAF010000001">
    <property type="protein sequence ID" value="MFC3912500.1"/>
    <property type="molecule type" value="Genomic_DNA"/>
</dbReference>
<gene>
    <name evidence="1" type="ORF">ACFOSS_03330</name>
</gene>
<accession>A0ABV8CKH2</accession>